<comment type="caution">
    <text evidence="4">The sequence shown here is derived from an EMBL/GenBank/DDBJ whole genome shotgun (WGS) entry which is preliminary data.</text>
</comment>
<dbReference type="InterPro" id="IPR050300">
    <property type="entry name" value="GDXG_lipolytic_enzyme"/>
</dbReference>
<evidence type="ECO:0000313" key="5">
    <source>
        <dbReference type="Proteomes" id="UP000662074"/>
    </source>
</evidence>
<dbReference type="RefSeq" id="WP_188415452.1">
    <property type="nucleotide sequence ID" value="NZ_BMDO01000003.1"/>
</dbReference>
<organism evidence="4 5">
    <name type="scientific">Mucilaginibacter galii</name>
    <dbReference type="NCBI Taxonomy" id="2005073"/>
    <lineage>
        <taxon>Bacteria</taxon>
        <taxon>Pseudomonadati</taxon>
        <taxon>Bacteroidota</taxon>
        <taxon>Sphingobacteriia</taxon>
        <taxon>Sphingobacteriales</taxon>
        <taxon>Sphingobacteriaceae</taxon>
        <taxon>Mucilaginibacter</taxon>
    </lineage>
</organism>
<dbReference type="EMBL" id="BMDO01000003">
    <property type="protein sequence ID" value="GGI50349.1"/>
    <property type="molecule type" value="Genomic_DNA"/>
</dbReference>
<reference evidence="4" key="2">
    <citation type="submission" date="2020-09" db="EMBL/GenBank/DDBJ databases">
        <authorList>
            <person name="Sun Q."/>
            <person name="Sedlacek I."/>
        </authorList>
    </citation>
    <scope>NUCLEOTIDE SEQUENCE</scope>
    <source>
        <strain evidence="4">CCM 8711</strain>
    </source>
</reference>
<feature type="transmembrane region" description="Helical" evidence="2">
    <location>
        <begin position="59"/>
        <end position="77"/>
    </location>
</feature>
<evidence type="ECO:0000256" key="2">
    <source>
        <dbReference type="SAM" id="Phobius"/>
    </source>
</evidence>
<feature type="transmembrane region" description="Helical" evidence="2">
    <location>
        <begin position="27"/>
        <end position="52"/>
    </location>
</feature>
<keyword evidence="5" id="KW-1185">Reference proteome</keyword>
<evidence type="ECO:0000256" key="1">
    <source>
        <dbReference type="ARBA" id="ARBA00022801"/>
    </source>
</evidence>
<keyword evidence="2" id="KW-0812">Transmembrane</keyword>
<dbReference type="SUPFAM" id="SSF53474">
    <property type="entry name" value="alpha/beta-Hydrolases"/>
    <property type="match status" value="1"/>
</dbReference>
<sequence length="376" mass="41454">MLRLVLLIILFLASLLAIFNAPAYYLWLLAILVTEFCWIFIAITLLILISGFWVSKYKIGGSVVGVLALLLFVSPLVRASMVAGHIKSEMQAALGNGKPLVYPNNREPFSLTQLFQKANISSSQSLTYIHYADTALTLDYYPARATGKRPCLVVIHGGSWSSGDSKQLPELNSYLSNIGYQVASVNYRLAPKYKAPATMEDVQNALNYLKLHADSLQIDTSQFVLLGRSAGAQIALLAAYATPHTGIKAVIDFYGPADMVWGYSLPANPLVMDSRLVMERYLGGTYKQVPQAYAASSPIEYVNRQTVPTLIIHGGNDVLVAYEHSTRLNAKLQQNNISHYWLKLPWATHGFDYNLNGPGGQLSTYAVETFLRKVAP</sequence>
<dbReference type="AlphaFoldDB" id="A0A917J815"/>
<evidence type="ECO:0000313" key="4">
    <source>
        <dbReference type="EMBL" id="GGI50349.1"/>
    </source>
</evidence>
<dbReference type="PANTHER" id="PTHR48081">
    <property type="entry name" value="AB HYDROLASE SUPERFAMILY PROTEIN C4A8.06C"/>
    <property type="match status" value="1"/>
</dbReference>
<dbReference type="InterPro" id="IPR049492">
    <property type="entry name" value="BD-FAE-like_dom"/>
</dbReference>
<keyword evidence="1" id="KW-0378">Hydrolase</keyword>
<gene>
    <name evidence="4" type="ORF">GCM10011425_15610</name>
</gene>
<name>A0A917J815_9SPHI</name>
<evidence type="ECO:0000259" key="3">
    <source>
        <dbReference type="Pfam" id="PF20434"/>
    </source>
</evidence>
<dbReference type="Gene3D" id="3.40.50.1820">
    <property type="entry name" value="alpha/beta hydrolase"/>
    <property type="match status" value="1"/>
</dbReference>
<dbReference type="Pfam" id="PF20434">
    <property type="entry name" value="BD-FAE"/>
    <property type="match status" value="1"/>
</dbReference>
<keyword evidence="2" id="KW-1133">Transmembrane helix</keyword>
<feature type="domain" description="BD-FAE-like" evidence="3">
    <location>
        <begin position="140"/>
        <end position="332"/>
    </location>
</feature>
<dbReference type="Proteomes" id="UP000662074">
    <property type="component" value="Unassembled WGS sequence"/>
</dbReference>
<dbReference type="GO" id="GO:0016787">
    <property type="term" value="F:hydrolase activity"/>
    <property type="evidence" value="ECO:0007669"/>
    <property type="project" value="UniProtKB-KW"/>
</dbReference>
<protein>
    <recommendedName>
        <fullName evidence="3">BD-FAE-like domain-containing protein</fullName>
    </recommendedName>
</protein>
<proteinExistence type="predicted"/>
<accession>A0A917J815</accession>
<reference evidence="4" key="1">
    <citation type="journal article" date="2014" name="Int. J. Syst. Evol. Microbiol.">
        <title>Complete genome sequence of Corynebacterium casei LMG S-19264T (=DSM 44701T), isolated from a smear-ripened cheese.</title>
        <authorList>
            <consortium name="US DOE Joint Genome Institute (JGI-PGF)"/>
            <person name="Walter F."/>
            <person name="Albersmeier A."/>
            <person name="Kalinowski J."/>
            <person name="Ruckert C."/>
        </authorList>
    </citation>
    <scope>NUCLEOTIDE SEQUENCE</scope>
    <source>
        <strain evidence="4">CCM 8711</strain>
    </source>
</reference>
<keyword evidence="2" id="KW-0472">Membrane</keyword>
<dbReference type="InterPro" id="IPR029058">
    <property type="entry name" value="AB_hydrolase_fold"/>
</dbReference>